<protein>
    <submittedName>
        <fullName evidence="1">Uncharacterized protein</fullName>
    </submittedName>
</protein>
<evidence type="ECO:0000313" key="2">
    <source>
        <dbReference type="Proteomes" id="UP000003688"/>
    </source>
</evidence>
<name>B9XPB7_PEDPL</name>
<reference evidence="1 2" key="1">
    <citation type="journal article" date="2011" name="J. Bacteriol.">
        <title>Genome sequence of 'Pedosphaera parvula' Ellin514, an aerobic Verrucomicrobial isolate from pasture soil.</title>
        <authorList>
            <person name="Kant R."/>
            <person name="van Passel M.W."/>
            <person name="Sangwan P."/>
            <person name="Palva A."/>
            <person name="Lucas S."/>
            <person name="Copeland A."/>
            <person name="Lapidus A."/>
            <person name="Glavina Del Rio T."/>
            <person name="Dalin E."/>
            <person name="Tice H."/>
            <person name="Bruce D."/>
            <person name="Goodwin L."/>
            <person name="Pitluck S."/>
            <person name="Chertkov O."/>
            <person name="Larimer F.W."/>
            <person name="Land M.L."/>
            <person name="Hauser L."/>
            <person name="Brettin T.S."/>
            <person name="Detter J.C."/>
            <person name="Han S."/>
            <person name="de Vos W.M."/>
            <person name="Janssen P.H."/>
            <person name="Smidt H."/>
        </authorList>
    </citation>
    <scope>NUCLEOTIDE SEQUENCE [LARGE SCALE GENOMIC DNA]</scope>
    <source>
        <strain evidence="1 2">Ellin514</strain>
    </source>
</reference>
<accession>B9XPB7</accession>
<dbReference type="AlphaFoldDB" id="B9XPB7"/>
<comment type="caution">
    <text evidence="1">The sequence shown here is derived from an EMBL/GenBank/DDBJ whole genome shotgun (WGS) entry which is preliminary data.</text>
</comment>
<feature type="non-terminal residue" evidence="1">
    <location>
        <position position="79"/>
    </location>
</feature>
<sequence>MVRSFRTGTIFLQVRRVRQRELAVGSVVVMSKISRGDCIGERGRVSQRKVWISNGEVLNADAKGEEMIVVRRMTDNQGL</sequence>
<organism evidence="1 2">
    <name type="scientific">Pedosphaera parvula (strain Ellin514)</name>
    <dbReference type="NCBI Taxonomy" id="320771"/>
    <lineage>
        <taxon>Bacteria</taxon>
        <taxon>Pseudomonadati</taxon>
        <taxon>Verrucomicrobiota</taxon>
        <taxon>Pedosphaerae</taxon>
        <taxon>Pedosphaerales</taxon>
        <taxon>Pedosphaeraceae</taxon>
        <taxon>Pedosphaera</taxon>
    </lineage>
</organism>
<dbReference type="STRING" id="320771.Cflav_PD0985"/>
<proteinExistence type="predicted"/>
<evidence type="ECO:0000313" key="1">
    <source>
        <dbReference type="EMBL" id="EEF58257.1"/>
    </source>
</evidence>
<dbReference type="EMBL" id="ABOX02000046">
    <property type="protein sequence ID" value="EEF58257.1"/>
    <property type="molecule type" value="Genomic_DNA"/>
</dbReference>
<dbReference type="Proteomes" id="UP000003688">
    <property type="component" value="Unassembled WGS sequence"/>
</dbReference>
<gene>
    <name evidence="1" type="ORF">Cflav_PD0985</name>
</gene>
<keyword evidence="2" id="KW-1185">Reference proteome</keyword>